<keyword evidence="2 5" id="KW-0812">Transmembrane</keyword>
<dbReference type="InterPro" id="IPR052486">
    <property type="entry name" value="PHO1"/>
</dbReference>
<dbReference type="Proteomes" id="UP000607653">
    <property type="component" value="Unassembled WGS sequence"/>
</dbReference>
<dbReference type="InterPro" id="IPR004342">
    <property type="entry name" value="EXS_C"/>
</dbReference>
<sequence>MWRKTHINYSFIFELAPTKELIYRDVFLICTTSMTAVVGIMFVHLFFFILIVCPFNIFYRSSRFRFLRMIRNIIPSPLYKV</sequence>
<reference evidence="7 8" key="1">
    <citation type="journal article" date="2020" name="Mol. Biol. Evol.">
        <title>Distinct Expression and Methylation Patterns for Genes with Different Fates following a Single Whole-Genome Duplication in Flowering Plants.</title>
        <authorList>
            <person name="Shi T."/>
            <person name="Rahmani R.S."/>
            <person name="Gugger P.F."/>
            <person name="Wang M."/>
            <person name="Li H."/>
            <person name="Zhang Y."/>
            <person name="Li Z."/>
            <person name="Wang Q."/>
            <person name="Van de Peer Y."/>
            <person name="Marchal K."/>
            <person name="Chen J."/>
        </authorList>
    </citation>
    <scope>NUCLEOTIDE SEQUENCE [LARGE SCALE GENOMIC DNA]</scope>
    <source>
        <tissue evidence="7">Leaf</tissue>
    </source>
</reference>
<evidence type="ECO:0000259" key="6">
    <source>
        <dbReference type="Pfam" id="PF03124"/>
    </source>
</evidence>
<dbReference type="GO" id="GO:0016020">
    <property type="term" value="C:membrane"/>
    <property type="evidence" value="ECO:0007669"/>
    <property type="project" value="UniProtKB-SubCell"/>
</dbReference>
<keyword evidence="3 5" id="KW-1133">Transmembrane helix</keyword>
<name>A0A822ZRN3_NELNU</name>
<evidence type="ECO:0000313" key="7">
    <source>
        <dbReference type="EMBL" id="DAD45596.1"/>
    </source>
</evidence>
<dbReference type="PANTHER" id="PTHR48477">
    <property type="entry name" value="PHOSPHATE TRANSPORTER PHO1"/>
    <property type="match status" value="1"/>
</dbReference>
<evidence type="ECO:0000256" key="2">
    <source>
        <dbReference type="ARBA" id="ARBA00022692"/>
    </source>
</evidence>
<feature type="domain" description="EXS" evidence="6">
    <location>
        <begin position="42"/>
        <end position="81"/>
    </location>
</feature>
<feature type="transmembrane region" description="Helical" evidence="5">
    <location>
        <begin position="26"/>
        <end position="59"/>
    </location>
</feature>
<evidence type="ECO:0000256" key="1">
    <source>
        <dbReference type="ARBA" id="ARBA00004141"/>
    </source>
</evidence>
<dbReference type="Pfam" id="PF03124">
    <property type="entry name" value="EXS"/>
    <property type="match status" value="1"/>
</dbReference>
<evidence type="ECO:0000256" key="5">
    <source>
        <dbReference type="SAM" id="Phobius"/>
    </source>
</evidence>
<accession>A0A822ZRN3</accession>
<evidence type="ECO:0000313" key="8">
    <source>
        <dbReference type="Proteomes" id="UP000607653"/>
    </source>
</evidence>
<gene>
    <name evidence="7" type="ORF">HUJ06_003826</name>
</gene>
<proteinExistence type="predicted"/>
<protein>
    <recommendedName>
        <fullName evidence="6">EXS domain-containing protein</fullName>
    </recommendedName>
</protein>
<evidence type="ECO:0000256" key="3">
    <source>
        <dbReference type="ARBA" id="ARBA00022989"/>
    </source>
</evidence>
<dbReference type="EMBL" id="DUZY01000007">
    <property type="protein sequence ID" value="DAD45596.1"/>
    <property type="molecule type" value="Genomic_DNA"/>
</dbReference>
<dbReference type="AlphaFoldDB" id="A0A822ZRN3"/>
<keyword evidence="8" id="KW-1185">Reference proteome</keyword>
<organism evidence="7 8">
    <name type="scientific">Nelumbo nucifera</name>
    <name type="common">Sacred lotus</name>
    <dbReference type="NCBI Taxonomy" id="4432"/>
    <lineage>
        <taxon>Eukaryota</taxon>
        <taxon>Viridiplantae</taxon>
        <taxon>Streptophyta</taxon>
        <taxon>Embryophyta</taxon>
        <taxon>Tracheophyta</taxon>
        <taxon>Spermatophyta</taxon>
        <taxon>Magnoliopsida</taxon>
        <taxon>Proteales</taxon>
        <taxon>Nelumbonaceae</taxon>
        <taxon>Nelumbo</taxon>
    </lineage>
</organism>
<comment type="caution">
    <text evidence="7">The sequence shown here is derived from an EMBL/GenBank/DDBJ whole genome shotgun (WGS) entry which is preliminary data.</text>
</comment>
<dbReference type="PANTHER" id="PTHR48477:SF1">
    <property type="entry name" value="PHOSPHATE TRANSPORTER PHO1"/>
    <property type="match status" value="1"/>
</dbReference>
<keyword evidence="4 5" id="KW-0472">Membrane</keyword>
<comment type="subcellular location">
    <subcellularLocation>
        <location evidence="1">Membrane</location>
        <topology evidence="1">Multi-pass membrane protein</topology>
    </subcellularLocation>
</comment>
<dbReference type="GO" id="GO:0016036">
    <property type="term" value="P:cellular response to phosphate starvation"/>
    <property type="evidence" value="ECO:0007669"/>
    <property type="project" value="InterPro"/>
</dbReference>
<evidence type="ECO:0000256" key="4">
    <source>
        <dbReference type="ARBA" id="ARBA00023136"/>
    </source>
</evidence>